<keyword evidence="2" id="KW-1185">Reference proteome</keyword>
<comment type="caution">
    <text evidence="1">The sequence shown here is derived from an EMBL/GenBank/DDBJ whole genome shotgun (WGS) entry which is preliminary data.</text>
</comment>
<evidence type="ECO:0000313" key="1">
    <source>
        <dbReference type="EMBL" id="KAK3431287.1"/>
    </source>
</evidence>
<protein>
    <submittedName>
        <fullName evidence="1">Uncharacterized protein</fullName>
    </submittedName>
</protein>
<proteinExistence type="predicted"/>
<reference evidence="1 2" key="1">
    <citation type="journal article" date="2014" name="Nature">
        <title>The genome of Eucalyptus grandis.</title>
        <authorList>
            <person name="Myburg A.A."/>
            <person name="Grattapaglia D."/>
            <person name="Tuskan G.A."/>
            <person name="Hellsten U."/>
            <person name="Hayes R.D."/>
            <person name="Grimwood J."/>
            <person name="Jenkins J."/>
            <person name="Lindquist E."/>
            <person name="Tice H."/>
            <person name="Bauer D."/>
            <person name="Goodstein D.M."/>
            <person name="Dubchak I."/>
            <person name="Poliakov A."/>
            <person name="Mizrachi E."/>
            <person name="Kullan A.R."/>
            <person name="Hussey S.G."/>
            <person name="Pinard D."/>
            <person name="van der Merwe K."/>
            <person name="Singh P."/>
            <person name="van Jaarsveld I."/>
            <person name="Silva-Junior O.B."/>
            <person name="Togawa R.C."/>
            <person name="Pappas M.R."/>
            <person name="Faria D.A."/>
            <person name="Sansaloni C.P."/>
            <person name="Petroli C.D."/>
            <person name="Yang X."/>
            <person name="Ranjan P."/>
            <person name="Tschaplinski T.J."/>
            <person name="Ye C.Y."/>
            <person name="Li T."/>
            <person name="Sterck L."/>
            <person name="Vanneste K."/>
            <person name="Murat F."/>
            <person name="Soler M."/>
            <person name="Clemente H.S."/>
            <person name="Saidi N."/>
            <person name="Cassan-Wang H."/>
            <person name="Dunand C."/>
            <person name="Hefer C.A."/>
            <person name="Bornberg-Bauer E."/>
            <person name="Kersting A.R."/>
            <person name="Vining K."/>
            <person name="Amarasinghe V."/>
            <person name="Ranik M."/>
            <person name="Naithani S."/>
            <person name="Elser J."/>
            <person name="Boyd A.E."/>
            <person name="Liston A."/>
            <person name="Spatafora J.W."/>
            <person name="Dharmwardhana P."/>
            <person name="Raja R."/>
            <person name="Sullivan C."/>
            <person name="Romanel E."/>
            <person name="Alves-Ferreira M."/>
            <person name="Kulheim C."/>
            <person name="Foley W."/>
            <person name="Carocha V."/>
            <person name="Paiva J."/>
            <person name="Kudrna D."/>
            <person name="Brommonschenkel S.H."/>
            <person name="Pasquali G."/>
            <person name="Byrne M."/>
            <person name="Rigault P."/>
            <person name="Tibbits J."/>
            <person name="Spokevicius A."/>
            <person name="Jones R.C."/>
            <person name="Steane D.A."/>
            <person name="Vaillancourt R.E."/>
            <person name="Potts B.M."/>
            <person name="Joubert F."/>
            <person name="Barry K."/>
            <person name="Pappas G.J."/>
            <person name="Strauss S.H."/>
            <person name="Jaiswal P."/>
            <person name="Grima-Pettenati J."/>
            <person name="Salse J."/>
            <person name="Van de Peer Y."/>
            <person name="Rokhsar D.S."/>
            <person name="Schmutz J."/>
        </authorList>
    </citation>
    <scope>NUCLEOTIDE SEQUENCE [LARGE SCALE GENOMIC DNA]</scope>
    <source>
        <strain evidence="2">cv. BRASUZ1</strain>
        <tissue evidence="1">Leaf extractions</tissue>
    </source>
</reference>
<organism evidence="1 2">
    <name type="scientific">Eucalyptus grandis</name>
    <name type="common">Flooded gum</name>
    <dbReference type="NCBI Taxonomy" id="71139"/>
    <lineage>
        <taxon>Eukaryota</taxon>
        <taxon>Viridiplantae</taxon>
        <taxon>Streptophyta</taxon>
        <taxon>Embryophyta</taxon>
        <taxon>Tracheophyta</taxon>
        <taxon>Spermatophyta</taxon>
        <taxon>Magnoliopsida</taxon>
        <taxon>eudicotyledons</taxon>
        <taxon>Gunneridae</taxon>
        <taxon>Pentapetalae</taxon>
        <taxon>rosids</taxon>
        <taxon>malvids</taxon>
        <taxon>Myrtales</taxon>
        <taxon>Myrtaceae</taxon>
        <taxon>Myrtoideae</taxon>
        <taxon>Eucalypteae</taxon>
        <taxon>Eucalyptus</taxon>
    </lineage>
</organism>
<dbReference type="EMBL" id="CM064439">
    <property type="protein sequence ID" value="KAK3431287.1"/>
    <property type="molecule type" value="Genomic_DNA"/>
</dbReference>
<name>A0ACC3KYK3_EUCGR</name>
<evidence type="ECO:0000313" key="2">
    <source>
        <dbReference type="Proteomes" id="UP000030711"/>
    </source>
</evidence>
<sequence length="830" mass="95479">MAVCNYQVFLSFRGPDTRKGLVDYLYNRLRDSGIGAFLDREEIEYGKSIGTTIVKAIDLSDICVPVFSQGFASSPACLMEVAQMVESQKKILPIFFFIEPRDVRYQRETYEVSFAKHESKKRYPESTIKKWRKALRDIADLKGLEFKKAALGEIGGTNGTECEAFFSGFRELEDFISKLWVLLKMGKQEVTKNLVGIERDVSEMMQKLGFAYHDGRAVEGQERPGRMVFVVWGVARVGKTTLAKVVYNEIRHLFQGCSFLRDVREKKVVYLQNKLIHDLKGGGRLKVNYSDEGVKKIAHIFQQTRVLIVLDNVDDLEQIKPLANKVTWFGPGSIIILTSRRKDIIEHYSVPVREHQVSSMDENHALELFQKHAIKPGDIPQEEYDVLSRKITSAAGHLPYYIEILGRYLRNKDKKIWDEAPGNVIGELSNRVKPILKQNYESLSKNSQEIFLDIACFFIEVEKRNPYYMWVAQGLCPATGLCDLQNISFLKIGEEEEFLMYNPVKIFGTETVKDNCIDPGKCSRLWDYKDVQTTLQEMKYWQDTRDVNALRIPPDCNRDSNFNCLHWKDFRYLQKLRFLDLDSVDIKGNSEDNDADIKGNSEDNDADIKGNSDDVLPNLVWLDWHGCSQKSQLFALTMEKLVILDLSSSQVSLRLEEWETLMRAKHLKVMNVKDCPLIHASLEFPYRVPLERLILEGSLLHLRKLTLRSCENLKKLPSGIEELDRLQEMDLSHTLIGELPLSFKKLKNLEVLKMGRTPLRRFPEAIKDLQKLKELDFTSCECLEGHCNITGLFSLKILKLKCTKIFQMPPGRFRLHILELGDCVPGQMAL</sequence>
<accession>A0ACC3KYK3</accession>
<gene>
    <name evidence="1" type="ORF">EUGRSUZ_E02641</name>
</gene>
<dbReference type="Proteomes" id="UP000030711">
    <property type="component" value="Chromosome 5"/>
</dbReference>